<sequence>MRSRTRFTHDPVVSAGWSRISRSGTSGEKVIAAWSCMSGRLSMTSVDGAVSICIASAMASIGQVSNSVPGNSANPCSSDVFIRMKRTKSALPASMEMLGLRRRARSEALPNRNHNRQICTASW</sequence>
<keyword evidence="2" id="KW-1185">Reference proteome</keyword>
<proteinExistence type="predicted"/>
<accession>A0A2P4YSY5</accession>
<comment type="caution">
    <text evidence="1">The sequence shown here is derived from an EMBL/GenBank/DDBJ whole genome shotgun (WGS) entry which is preliminary data.</text>
</comment>
<name>A0A2P4YSY5_9STRA</name>
<reference evidence="1 2" key="1">
    <citation type="journal article" date="2017" name="Genome Biol. Evol.">
        <title>Phytophthora megakarya and P. palmivora, closely related causal agents of cacao black pod rot, underwent increases in genome sizes and gene numbers by different mechanisms.</title>
        <authorList>
            <person name="Ali S.S."/>
            <person name="Shao J."/>
            <person name="Lary D.J."/>
            <person name="Kronmiller B."/>
            <person name="Shen D."/>
            <person name="Strem M.D."/>
            <person name="Amoako-Attah I."/>
            <person name="Akrofi A.Y."/>
            <person name="Begoude B.A."/>
            <person name="Ten Hoopen G.M."/>
            <person name="Coulibaly K."/>
            <person name="Kebe B.I."/>
            <person name="Melnick R.L."/>
            <person name="Guiltinan M.J."/>
            <person name="Tyler B.M."/>
            <person name="Meinhardt L.W."/>
            <person name="Bailey B.A."/>
        </authorList>
    </citation>
    <scope>NUCLEOTIDE SEQUENCE [LARGE SCALE GENOMIC DNA]</scope>
    <source>
        <strain evidence="2">sbr112.9</strain>
    </source>
</reference>
<gene>
    <name evidence="1" type="ORF">PHPALM_1205</name>
</gene>
<evidence type="ECO:0000313" key="1">
    <source>
        <dbReference type="EMBL" id="POM80896.1"/>
    </source>
</evidence>
<protein>
    <submittedName>
        <fullName evidence="1">Uncharacterized protein</fullName>
    </submittedName>
</protein>
<organism evidence="1 2">
    <name type="scientific">Phytophthora palmivora</name>
    <dbReference type="NCBI Taxonomy" id="4796"/>
    <lineage>
        <taxon>Eukaryota</taxon>
        <taxon>Sar</taxon>
        <taxon>Stramenopiles</taxon>
        <taxon>Oomycota</taxon>
        <taxon>Peronosporomycetes</taxon>
        <taxon>Peronosporales</taxon>
        <taxon>Peronosporaceae</taxon>
        <taxon>Phytophthora</taxon>
    </lineage>
</organism>
<dbReference type="EMBL" id="NCKW01000243">
    <property type="protein sequence ID" value="POM80896.1"/>
    <property type="molecule type" value="Genomic_DNA"/>
</dbReference>
<dbReference type="Proteomes" id="UP000237271">
    <property type="component" value="Unassembled WGS sequence"/>
</dbReference>
<evidence type="ECO:0000313" key="2">
    <source>
        <dbReference type="Proteomes" id="UP000237271"/>
    </source>
</evidence>
<dbReference type="AlphaFoldDB" id="A0A2P4YSY5"/>